<dbReference type="AlphaFoldDB" id="A0AAV7QU90"/>
<evidence type="ECO:0008006" key="3">
    <source>
        <dbReference type="Google" id="ProtNLM"/>
    </source>
</evidence>
<keyword evidence="2" id="KW-1185">Reference proteome</keyword>
<sequence>MVLPTLLCACETQAVYWGHAQWLIHFHMSRLCKLLKIRWQDKVLDTDILSSASLLSVRTLLMKAQTRWALFAIPDLFMPKLLVYPPKSGDTNAAIAAEKTHFSGYLRHG</sequence>
<comment type="caution">
    <text evidence="1">The sequence shown here is derived from an EMBL/GenBank/DDBJ whole genome shotgun (WGS) entry which is preliminary data.</text>
</comment>
<proteinExistence type="predicted"/>
<organism evidence="1 2">
    <name type="scientific">Pleurodeles waltl</name>
    <name type="common">Iberian ribbed newt</name>
    <dbReference type="NCBI Taxonomy" id="8319"/>
    <lineage>
        <taxon>Eukaryota</taxon>
        <taxon>Metazoa</taxon>
        <taxon>Chordata</taxon>
        <taxon>Craniata</taxon>
        <taxon>Vertebrata</taxon>
        <taxon>Euteleostomi</taxon>
        <taxon>Amphibia</taxon>
        <taxon>Batrachia</taxon>
        <taxon>Caudata</taxon>
        <taxon>Salamandroidea</taxon>
        <taxon>Salamandridae</taxon>
        <taxon>Pleurodelinae</taxon>
        <taxon>Pleurodeles</taxon>
    </lineage>
</organism>
<accession>A0AAV7QU90</accession>
<dbReference type="EMBL" id="JANPWB010000010">
    <property type="protein sequence ID" value="KAJ1144046.1"/>
    <property type="molecule type" value="Genomic_DNA"/>
</dbReference>
<dbReference type="Proteomes" id="UP001066276">
    <property type="component" value="Chromosome 6"/>
</dbReference>
<evidence type="ECO:0000313" key="2">
    <source>
        <dbReference type="Proteomes" id="UP001066276"/>
    </source>
</evidence>
<protein>
    <recommendedName>
        <fullName evidence="3">Secreted protein</fullName>
    </recommendedName>
</protein>
<name>A0AAV7QU90_PLEWA</name>
<reference evidence="1" key="1">
    <citation type="journal article" date="2022" name="bioRxiv">
        <title>Sequencing and chromosome-scale assembly of the giantPleurodeles waltlgenome.</title>
        <authorList>
            <person name="Brown T."/>
            <person name="Elewa A."/>
            <person name="Iarovenko S."/>
            <person name="Subramanian E."/>
            <person name="Araus A.J."/>
            <person name="Petzold A."/>
            <person name="Susuki M."/>
            <person name="Suzuki K.-i.T."/>
            <person name="Hayashi T."/>
            <person name="Toyoda A."/>
            <person name="Oliveira C."/>
            <person name="Osipova E."/>
            <person name="Leigh N.D."/>
            <person name="Simon A."/>
            <person name="Yun M.H."/>
        </authorList>
    </citation>
    <scope>NUCLEOTIDE SEQUENCE</scope>
    <source>
        <strain evidence="1">20211129_DDA</strain>
        <tissue evidence="1">Liver</tissue>
    </source>
</reference>
<evidence type="ECO:0000313" key="1">
    <source>
        <dbReference type="EMBL" id="KAJ1144046.1"/>
    </source>
</evidence>
<gene>
    <name evidence="1" type="ORF">NDU88_010348</name>
</gene>